<dbReference type="InterPro" id="IPR029044">
    <property type="entry name" value="Nucleotide-diphossugar_trans"/>
</dbReference>
<evidence type="ECO:0000313" key="6">
    <source>
        <dbReference type="EMBL" id="CAB4612158.1"/>
    </source>
</evidence>
<dbReference type="InterPro" id="IPR001173">
    <property type="entry name" value="Glyco_trans_2-like"/>
</dbReference>
<dbReference type="EMBL" id="CAEZUL010000005">
    <property type="protein sequence ID" value="CAB4590039.1"/>
    <property type="molecule type" value="Genomic_DNA"/>
</dbReference>
<accession>A0A6J6FQU4</accession>
<sequence length="240" mass="26001">MRVTVVAPTLNEEGNIVNFLTAVCTAMPFASVLVVDDRSTDNTIVNVIEFSQNHPQVEILVRTESKGLGSSYREGFAKVLAGDVEIIVSMDADLSHDPAAIPALVAAVEAGADMAIGSRYVKGGSCVGWPLHRRLLSKAGNAYTRSILGLQVQDCTSGFRAYRASTLRSINPAATKAEGYAFLTEIVTRTAGLPLEIAEVPIAFVDRKNGKSKMSIKIILESMLLVTRWGIRFQLRGRYQ</sequence>
<organism evidence="5">
    <name type="scientific">freshwater metagenome</name>
    <dbReference type="NCBI Taxonomy" id="449393"/>
    <lineage>
        <taxon>unclassified sequences</taxon>
        <taxon>metagenomes</taxon>
        <taxon>ecological metagenomes</taxon>
    </lineage>
</organism>
<dbReference type="FunFam" id="3.90.550.10:FF:000122">
    <property type="entry name" value="Dolichol-phosphate mannosyltransferase subunit 1"/>
    <property type="match status" value="1"/>
</dbReference>
<evidence type="ECO:0000313" key="5">
    <source>
        <dbReference type="EMBL" id="CAB4590039.1"/>
    </source>
</evidence>
<comment type="similarity">
    <text evidence="1">Belongs to the glycosyltransferase 2 family.</text>
</comment>
<dbReference type="InterPro" id="IPR039528">
    <property type="entry name" value="DPM1-like"/>
</dbReference>
<gene>
    <name evidence="5" type="ORF">UFOPK1808_00101</name>
    <name evidence="6" type="ORF">UFOPK1889_00356</name>
</gene>
<dbReference type="GO" id="GO:0004582">
    <property type="term" value="F:dolichyl-phosphate beta-D-mannosyltransferase activity"/>
    <property type="evidence" value="ECO:0007669"/>
    <property type="project" value="InterPro"/>
</dbReference>
<feature type="domain" description="Glycosyltransferase 2-like" evidence="4">
    <location>
        <begin position="4"/>
        <end position="167"/>
    </location>
</feature>
<dbReference type="GO" id="GO:0009247">
    <property type="term" value="P:glycolipid biosynthetic process"/>
    <property type="evidence" value="ECO:0007669"/>
    <property type="project" value="TreeGrafter"/>
</dbReference>
<dbReference type="PANTHER" id="PTHR43398">
    <property type="entry name" value="DOLICHOL-PHOSPHATE MANNOSYLTRANSFERASE SUBUNIT 1"/>
    <property type="match status" value="1"/>
</dbReference>
<evidence type="ECO:0000256" key="3">
    <source>
        <dbReference type="ARBA" id="ARBA00022679"/>
    </source>
</evidence>
<name>A0A6J6FQU4_9ZZZZ</name>
<dbReference type="SUPFAM" id="SSF53448">
    <property type="entry name" value="Nucleotide-diphospho-sugar transferases"/>
    <property type="match status" value="1"/>
</dbReference>
<proteinExistence type="inferred from homology"/>
<dbReference type="Gene3D" id="3.90.550.10">
    <property type="entry name" value="Spore Coat Polysaccharide Biosynthesis Protein SpsA, Chain A"/>
    <property type="match status" value="1"/>
</dbReference>
<reference evidence="5" key="1">
    <citation type="submission" date="2020-05" db="EMBL/GenBank/DDBJ databases">
        <authorList>
            <person name="Chiriac C."/>
            <person name="Salcher M."/>
            <person name="Ghai R."/>
            <person name="Kavagutti S V."/>
        </authorList>
    </citation>
    <scope>NUCLEOTIDE SEQUENCE</scope>
</reference>
<protein>
    <submittedName>
        <fullName evidence="5">Unannotated protein</fullName>
    </submittedName>
</protein>
<keyword evidence="3" id="KW-0808">Transferase</keyword>
<evidence type="ECO:0000256" key="2">
    <source>
        <dbReference type="ARBA" id="ARBA00022676"/>
    </source>
</evidence>
<evidence type="ECO:0000259" key="4">
    <source>
        <dbReference type="Pfam" id="PF00535"/>
    </source>
</evidence>
<dbReference type="AlphaFoldDB" id="A0A6J6FQU4"/>
<dbReference type="PANTHER" id="PTHR43398:SF1">
    <property type="entry name" value="DOLICHOL-PHOSPHATE MANNOSYLTRANSFERASE SUBUNIT 1"/>
    <property type="match status" value="1"/>
</dbReference>
<evidence type="ECO:0000256" key="1">
    <source>
        <dbReference type="ARBA" id="ARBA00006739"/>
    </source>
</evidence>
<dbReference type="GO" id="GO:0016020">
    <property type="term" value="C:membrane"/>
    <property type="evidence" value="ECO:0007669"/>
    <property type="project" value="GOC"/>
</dbReference>
<dbReference type="Pfam" id="PF00535">
    <property type="entry name" value="Glycos_transf_2"/>
    <property type="match status" value="1"/>
</dbReference>
<dbReference type="EMBL" id="CAEZUZ010000037">
    <property type="protein sequence ID" value="CAB4612158.1"/>
    <property type="molecule type" value="Genomic_DNA"/>
</dbReference>
<keyword evidence="2" id="KW-0328">Glycosyltransferase</keyword>
<dbReference type="CDD" id="cd06442">
    <property type="entry name" value="DPM1_like"/>
    <property type="match status" value="1"/>
</dbReference>